<dbReference type="GeneID" id="77941413"/>
<gene>
    <name evidence="2" type="primary">64</name>
    <name evidence="2" type="ORF">SEA_JEON_64</name>
</gene>
<evidence type="ECO:0000256" key="1">
    <source>
        <dbReference type="SAM" id="MobiDB-lite"/>
    </source>
</evidence>
<reference evidence="2 3" key="1">
    <citation type="submission" date="2018-02" db="EMBL/GenBank/DDBJ databases">
        <authorList>
            <person name="Borochov A."/>
            <person name="Gil C.E."/>
            <person name="Green C.A."/>
            <person name="Jean P.M."/>
            <person name="Kim K."/>
            <person name="Kwun D."/>
            <person name="Lee D."/>
            <person name="Lochan S."/>
            <person name="Mansoor S.A."/>
            <person name="Obregon B.R.Y.A.N."/>
            <person name="Parra P.A."/>
            <person name="Ramdihal J.D."/>
            <person name="Sahadeo J."/>
            <person name="Sohail M."/>
            <person name="Talavera L."/>
            <person name="Velarde S."/>
            <person name="Vera M."/>
            <person name="Wong H."/>
            <person name="Xue J."/>
            <person name="Golebiewska U.P."/>
            <person name="Garlena R.A."/>
            <person name="Russell D.A."/>
            <person name="Pope W.H."/>
            <person name="Jacobs-Sera D."/>
            <person name="Hatfull G.F."/>
        </authorList>
    </citation>
    <scope>NUCLEOTIDE SEQUENCE [LARGE SCALE GENOMIC DNA]</scope>
</reference>
<dbReference type="RefSeq" id="YP_010665348.1">
    <property type="nucleotide sequence ID" value="NC_070934.1"/>
</dbReference>
<feature type="region of interest" description="Disordered" evidence="1">
    <location>
        <begin position="155"/>
        <end position="180"/>
    </location>
</feature>
<feature type="compositionally biased region" description="Basic residues" evidence="1">
    <location>
        <begin position="171"/>
        <end position="180"/>
    </location>
</feature>
<keyword evidence="3" id="KW-1185">Reference proteome</keyword>
<feature type="compositionally biased region" description="Polar residues" evidence="1">
    <location>
        <begin position="158"/>
        <end position="170"/>
    </location>
</feature>
<sequence length="180" mass="20219">MARKRTTVETKERARKAVDLKIAGATWQQISEDLGMKTEAGARLLVARYFEDVAKTQFEEMHPILLERGEALWRKAWAKLNQVQRSGSMEDWDKAMRHCESVLQNLARISGLGNGPTIEVNVTTPEDVRRLRDEFYELRGIGNAVDAEVVEVVEHNGTDQSGSQLGLTNGHSKRKSGLDD</sequence>
<evidence type="ECO:0000313" key="3">
    <source>
        <dbReference type="Proteomes" id="UP000241956"/>
    </source>
</evidence>
<protein>
    <submittedName>
        <fullName evidence="2">Uncharacterized protein</fullName>
    </submittedName>
</protein>
<dbReference type="Proteomes" id="UP000241956">
    <property type="component" value="Segment"/>
</dbReference>
<organism evidence="2 3">
    <name type="scientific">Mycobacterium phage Jeon</name>
    <dbReference type="NCBI Taxonomy" id="2108123"/>
    <lineage>
        <taxon>Viruses</taxon>
        <taxon>Duplodnaviria</taxon>
        <taxon>Heunggongvirae</taxon>
        <taxon>Uroviricota</taxon>
        <taxon>Caudoviricetes</taxon>
        <taxon>Northamptonvirus</taxon>
        <taxon>Northamptonvirus jeon</taxon>
    </lineage>
</organism>
<dbReference type="KEGG" id="vg:77941413"/>
<proteinExistence type="predicted"/>
<dbReference type="EMBL" id="MH001450">
    <property type="protein sequence ID" value="AVO21767.1"/>
    <property type="molecule type" value="Genomic_DNA"/>
</dbReference>
<name>A0A2P1JRJ5_9CAUD</name>
<accession>A0A2P1JRJ5</accession>
<evidence type="ECO:0000313" key="2">
    <source>
        <dbReference type="EMBL" id="AVO21767.1"/>
    </source>
</evidence>